<dbReference type="Pfam" id="PF13188">
    <property type="entry name" value="PAS_8"/>
    <property type="match status" value="1"/>
</dbReference>
<sequence>MSYLLDMIVSHHDLPVVLLALLLCIVSALSTFAQLQRSFECVVERRLLWLSSAAVTAGGGVWSTHFIAMIAYRSPFALQFDQLLTAVSATIAIGAFGIAFALLRQARGLPLVMLCGAVATLGILGMHLTGMAAIANAMGHRVDHGMIAGAVLVGWVLLSAAFALFLRLEGRQRMILPAAGMVLATVTIHFVAMASATMGQHGGAVAQAGGRSQWLVLWIVAAALLLVALSAVASVLDRFLTDLRGLADATSEGLLITSDDRILDANEQACALLGVDRAALVGTSTAAWFETVARDALRPHRGDATRARIRGSEIEDQLVELTARAIEYRGRAATVIAMRDLTETARAQRAIEHLASHDPLTGLVNRAAFDTALHEAVRADTPFALIAVDLDRFKAVNDLFGHGAGDAILIRVSRILDDCIRPQDLVARIGGDEFVVLQRDIASLDDARRLAGRILSGFAAEMDSTRDPMAVGCSLGVVTFPRDGTDPETLRHNADVALYRAKQDGRGTASFFDDRMDRQARDRRSLEHDLRHAVCRDELQLVYQPLVSTAAGEVVGYEALLRWDHPERGQVPPAIFIPVAEEAGTIMAIGEWALRRACRDASEWAEPLTLAVNVSPVQLRVSTLPMVVRSALADSGLAPGRLELEITETALLRDRDVSLAILREIRALGVRIAMDDFGTGYSSLSNLRHFPFDKIKIDKSFVSAMHEDEAARSIVRAIAGLGKGLNVPVVAEGVENEVQRSMVQAEGCALAQGYLFGRPEAIPARRIQTVVRMRRA</sequence>
<dbReference type="SUPFAM" id="SSF141868">
    <property type="entry name" value="EAL domain-like"/>
    <property type="match status" value="1"/>
</dbReference>
<dbReference type="Pfam" id="PF00563">
    <property type="entry name" value="EAL"/>
    <property type="match status" value="1"/>
</dbReference>
<evidence type="ECO:0000313" key="5">
    <source>
        <dbReference type="EMBL" id="KZE11379.1"/>
    </source>
</evidence>
<comment type="caution">
    <text evidence="5">The sequence shown here is derived from an EMBL/GenBank/DDBJ whole genome shotgun (WGS) entry which is preliminary data.</text>
</comment>
<keyword evidence="1" id="KW-0812">Transmembrane</keyword>
<dbReference type="PANTHER" id="PTHR44757:SF2">
    <property type="entry name" value="BIOFILM ARCHITECTURE MAINTENANCE PROTEIN MBAA"/>
    <property type="match status" value="1"/>
</dbReference>
<dbReference type="InterPro" id="IPR035919">
    <property type="entry name" value="EAL_sf"/>
</dbReference>
<dbReference type="SUPFAM" id="SSF55073">
    <property type="entry name" value="Nucleotide cyclase"/>
    <property type="match status" value="1"/>
</dbReference>
<keyword evidence="1" id="KW-0472">Membrane</keyword>
<gene>
    <name evidence="5" type="ORF">AVT10_03735</name>
</gene>
<feature type="transmembrane region" description="Helical" evidence="1">
    <location>
        <begin position="110"/>
        <end position="134"/>
    </location>
</feature>
<protein>
    <submittedName>
        <fullName evidence="5">Uncharacterized protein</fullName>
    </submittedName>
</protein>
<feature type="domain" description="EAL" evidence="2">
    <location>
        <begin position="523"/>
        <end position="773"/>
    </location>
</feature>
<dbReference type="Gene3D" id="3.20.20.450">
    <property type="entry name" value="EAL domain"/>
    <property type="match status" value="1"/>
</dbReference>
<feature type="domain" description="GGDEF" evidence="3">
    <location>
        <begin position="381"/>
        <end position="514"/>
    </location>
</feature>
<dbReference type="SMART" id="SM00267">
    <property type="entry name" value="GGDEF"/>
    <property type="match status" value="1"/>
</dbReference>
<dbReference type="PROSITE" id="PS50887">
    <property type="entry name" value="GGDEF"/>
    <property type="match status" value="1"/>
</dbReference>
<dbReference type="RefSeq" id="WP_066691678.1">
    <property type="nucleotide sequence ID" value="NZ_LQQO01000034.1"/>
</dbReference>
<dbReference type="CDD" id="cd01948">
    <property type="entry name" value="EAL"/>
    <property type="match status" value="1"/>
</dbReference>
<organism evidence="5 6">
    <name type="scientific">Sphingomonas hankookensis</name>
    <dbReference type="NCBI Taxonomy" id="563996"/>
    <lineage>
        <taxon>Bacteria</taxon>
        <taxon>Pseudomonadati</taxon>
        <taxon>Pseudomonadota</taxon>
        <taxon>Alphaproteobacteria</taxon>
        <taxon>Sphingomonadales</taxon>
        <taxon>Sphingomonadaceae</taxon>
        <taxon>Sphingomonas</taxon>
    </lineage>
</organism>
<dbReference type="Gene3D" id="3.30.450.20">
    <property type="entry name" value="PAS domain"/>
    <property type="match status" value="1"/>
</dbReference>
<feature type="transmembrane region" description="Helical" evidence="1">
    <location>
        <begin position="175"/>
        <end position="195"/>
    </location>
</feature>
<dbReference type="InterPro" id="IPR035965">
    <property type="entry name" value="PAS-like_dom_sf"/>
</dbReference>
<feature type="transmembrane region" description="Helical" evidence="1">
    <location>
        <begin position="215"/>
        <end position="236"/>
    </location>
</feature>
<dbReference type="Pfam" id="PF03707">
    <property type="entry name" value="MHYT"/>
    <property type="match status" value="2"/>
</dbReference>
<dbReference type="PROSITE" id="PS50883">
    <property type="entry name" value="EAL"/>
    <property type="match status" value="1"/>
</dbReference>
<dbReference type="CDD" id="cd01949">
    <property type="entry name" value="GGDEF"/>
    <property type="match status" value="1"/>
</dbReference>
<accession>A0ABR5YA86</accession>
<evidence type="ECO:0000259" key="4">
    <source>
        <dbReference type="PROSITE" id="PS50924"/>
    </source>
</evidence>
<feature type="transmembrane region" description="Helical" evidence="1">
    <location>
        <begin position="47"/>
        <end position="71"/>
    </location>
</feature>
<evidence type="ECO:0000313" key="6">
    <source>
        <dbReference type="Proteomes" id="UP000076609"/>
    </source>
</evidence>
<dbReference type="EMBL" id="LQQO01000034">
    <property type="protein sequence ID" value="KZE11379.1"/>
    <property type="molecule type" value="Genomic_DNA"/>
</dbReference>
<reference evidence="6" key="1">
    <citation type="submission" date="2016-01" db="EMBL/GenBank/DDBJ databases">
        <title>Draft genome of Chromobacterium sp. F49.</title>
        <authorList>
            <person name="Hong K.W."/>
        </authorList>
    </citation>
    <scope>NUCLEOTIDE SEQUENCE [LARGE SCALE GENOMIC DNA]</scope>
    <source>
        <strain evidence="6">CN3</strain>
    </source>
</reference>
<dbReference type="Gene3D" id="3.30.70.270">
    <property type="match status" value="1"/>
</dbReference>
<dbReference type="Pfam" id="PF00990">
    <property type="entry name" value="GGDEF"/>
    <property type="match status" value="1"/>
</dbReference>
<dbReference type="InterPro" id="IPR000014">
    <property type="entry name" value="PAS"/>
</dbReference>
<keyword evidence="1" id="KW-1133">Transmembrane helix</keyword>
<dbReference type="InterPro" id="IPR052155">
    <property type="entry name" value="Biofilm_reg_signaling"/>
</dbReference>
<feature type="transmembrane region" description="Helical" evidence="1">
    <location>
        <begin position="83"/>
        <end position="103"/>
    </location>
</feature>
<feature type="transmembrane region" description="Helical" evidence="1">
    <location>
        <begin position="14"/>
        <end position="35"/>
    </location>
</feature>
<feature type="transmembrane region" description="Helical" evidence="1">
    <location>
        <begin position="146"/>
        <end position="168"/>
    </location>
</feature>
<keyword evidence="6" id="KW-1185">Reference proteome</keyword>
<dbReference type="InterPro" id="IPR000160">
    <property type="entry name" value="GGDEF_dom"/>
</dbReference>
<dbReference type="SUPFAM" id="SSF55785">
    <property type="entry name" value="PYP-like sensor domain (PAS domain)"/>
    <property type="match status" value="1"/>
</dbReference>
<dbReference type="InterPro" id="IPR043128">
    <property type="entry name" value="Rev_trsase/Diguanyl_cyclase"/>
</dbReference>
<dbReference type="InterPro" id="IPR029787">
    <property type="entry name" value="Nucleotide_cyclase"/>
</dbReference>
<dbReference type="CDD" id="cd00130">
    <property type="entry name" value="PAS"/>
    <property type="match status" value="1"/>
</dbReference>
<dbReference type="SMART" id="SM00091">
    <property type="entry name" value="PAS"/>
    <property type="match status" value="1"/>
</dbReference>
<evidence type="ECO:0000259" key="2">
    <source>
        <dbReference type="PROSITE" id="PS50883"/>
    </source>
</evidence>
<dbReference type="InterPro" id="IPR001633">
    <property type="entry name" value="EAL_dom"/>
</dbReference>
<feature type="domain" description="MHYT" evidence="4">
    <location>
        <begin position="12"/>
        <end position="199"/>
    </location>
</feature>
<dbReference type="InterPro" id="IPR005330">
    <property type="entry name" value="MHYT_dom"/>
</dbReference>
<proteinExistence type="predicted"/>
<name>A0ABR5YA86_9SPHN</name>
<evidence type="ECO:0000256" key="1">
    <source>
        <dbReference type="PROSITE-ProRule" id="PRU00244"/>
    </source>
</evidence>
<evidence type="ECO:0000259" key="3">
    <source>
        <dbReference type="PROSITE" id="PS50887"/>
    </source>
</evidence>
<dbReference type="SMART" id="SM00052">
    <property type="entry name" value="EAL"/>
    <property type="match status" value="1"/>
</dbReference>
<dbReference type="PANTHER" id="PTHR44757">
    <property type="entry name" value="DIGUANYLATE CYCLASE DGCP"/>
    <property type="match status" value="1"/>
</dbReference>
<dbReference type="Proteomes" id="UP000076609">
    <property type="component" value="Unassembled WGS sequence"/>
</dbReference>
<dbReference type="NCBIfam" id="TIGR00254">
    <property type="entry name" value="GGDEF"/>
    <property type="match status" value="1"/>
</dbReference>
<dbReference type="PROSITE" id="PS50924">
    <property type="entry name" value="MHYT"/>
    <property type="match status" value="1"/>
</dbReference>